<dbReference type="AlphaFoldDB" id="A0A915K482"/>
<keyword evidence="1" id="KW-1133">Transmembrane helix</keyword>
<organism evidence="2 3">
    <name type="scientific">Romanomermis culicivorax</name>
    <name type="common">Nematode worm</name>
    <dbReference type="NCBI Taxonomy" id="13658"/>
    <lineage>
        <taxon>Eukaryota</taxon>
        <taxon>Metazoa</taxon>
        <taxon>Ecdysozoa</taxon>
        <taxon>Nematoda</taxon>
        <taxon>Enoplea</taxon>
        <taxon>Dorylaimia</taxon>
        <taxon>Mermithida</taxon>
        <taxon>Mermithoidea</taxon>
        <taxon>Mermithidae</taxon>
        <taxon>Romanomermis</taxon>
    </lineage>
</organism>
<dbReference type="WBParaSite" id="nRc.2.0.1.t33575-RA">
    <property type="protein sequence ID" value="nRc.2.0.1.t33575-RA"/>
    <property type="gene ID" value="nRc.2.0.1.g33575"/>
</dbReference>
<accession>A0A915K482</accession>
<feature type="transmembrane region" description="Helical" evidence="1">
    <location>
        <begin position="20"/>
        <end position="39"/>
    </location>
</feature>
<reference evidence="3" key="1">
    <citation type="submission" date="2022-11" db="UniProtKB">
        <authorList>
            <consortium name="WormBaseParasite"/>
        </authorList>
    </citation>
    <scope>IDENTIFICATION</scope>
</reference>
<dbReference type="Proteomes" id="UP000887565">
    <property type="component" value="Unplaced"/>
</dbReference>
<protein>
    <submittedName>
        <fullName evidence="3">Uncharacterized protein</fullName>
    </submittedName>
</protein>
<evidence type="ECO:0000313" key="2">
    <source>
        <dbReference type="Proteomes" id="UP000887565"/>
    </source>
</evidence>
<feature type="transmembrane region" description="Helical" evidence="1">
    <location>
        <begin position="51"/>
        <end position="76"/>
    </location>
</feature>
<evidence type="ECO:0000313" key="3">
    <source>
        <dbReference type="WBParaSite" id="nRc.2.0.1.t33575-RA"/>
    </source>
</evidence>
<feature type="transmembrane region" description="Helical" evidence="1">
    <location>
        <begin position="124"/>
        <end position="145"/>
    </location>
</feature>
<keyword evidence="2" id="KW-1185">Reference proteome</keyword>
<evidence type="ECO:0000256" key="1">
    <source>
        <dbReference type="SAM" id="Phobius"/>
    </source>
</evidence>
<keyword evidence="1" id="KW-0812">Transmembrane</keyword>
<sequence>MQPVNEQMGASYNLIYRSSLWVISFLGIPATGYRMWKILTHQLNRHKRQKIFIISLLISNLFLCHVNLGDVMAFLFPIKLLTTLLTNLEKSSIFLVACLKVLIAYDKVEHVKSLRNPPFRLKTTLLMVLVVVSGSVIMLVVRLLIDQFRIIHKI</sequence>
<proteinExistence type="predicted"/>
<name>A0A915K482_ROMCU</name>
<keyword evidence="1" id="KW-0472">Membrane</keyword>